<dbReference type="RefSeq" id="WP_248393548.1">
    <property type="nucleotide sequence ID" value="NZ_CP096203.1"/>
</dbReference>
<reference evidence="1" key="1">
    <citation type="submission" date="2022-04" db="EMBL/GenBank/DDBJ databases">
        <title>Evolutionary, genomic, and biogeographic characterization of Chryseobacterium nepalense represented by a plastic-degrading bacterium AC3.</title>
        <authorList>
            <person name="Yin Z."/>
            <person name="Liu X."/>
            <person name="Wang D."/>
            <person name="Xie Z."/>
        </authorList>
    </citation>
    <scope>NUCLEOTIDE SEQUENCE</scope>
    <source>
        <strain evidence="1">AC3</strain>
    </source>
</reference>
<evidence type="ECO:0000313" key="1">
    <source>
        <dbReference type="EMBL" id="UPQ76543.1"/>
    </source>
</evidence>
<accession>A0ABY4K9S9</accession>
<sequence>MIRKVKYHEIDFQKYTICLENSEQRNWYAKKEVLDELSGNWEILVYDDYKAVLPVPMKKKFGINFVIMPLFCQQLGIFSEKDDVKINDRFLQFLKKNYKVFLYSFNHCNSFSENLKTKKNYKIPVSDYVILRRKKYFKGRKSTAKCAQHLIYKEIEFNTNHIAFIEKHFKGLKKQTDVKKFRDYMSFLHDHNALKLCAAYLEEKLINVAVLVDEHTQFSLLALINDENHKTENGPSFLIDKILNNYIHEKEFNFMGSNIRGIEIFFKSFGGELQEYTYLQSKILEKLSS</sequence>
<proteinExistence type="predicted"/>
<gene>
    <name evidence="1" type="ORF">M0D58_03095</name>
</gene>
<name>A0ABY4K9S9_9FLAO</name>
<keyword evidence="2" id="KW-1185">Reference proteome</keyword>
<organism evidence="1 2">
    <name type="scientific">Chryseobacterium nepalense</name>
    <dbReference type="NCBI Taxonomy" id="1854498"/>
    <lineage>
        <taxon>Bacteria</taxon>
        <taxon>Pseudomonadati</taxon>
        <taxon>Bacteroidota</taxon>
        <taxon>Flavobacteriia</taxon>
        <taxon>Flavobacteriales</taxon>
        <taxon>Weeksellaceae</taxon>
        <taxon>Chryseobacterium group</taxon>
        <taxon>Chryseobacterium</taxon>
    </lineage>
</organism>
<protein>
    <recommendedName>
        <fullName evidence="3">GNAT family N-acetyltransferase</fullName>
    </recommendedName>
</protein>
<evidence type="ECO:0000313" key="2">
    <source>
        <dbReference type="Proteomes" id="UP000830552"/>
    </source>
</evidence>
<evidence type="ECO:0008006" key="3">
    <source>
        <dbReference type="Google" id="ProtNLM"/>
    </source>
</evidence>
<dbReference type="Proteomes" id="UP000830552">
    <property type="component" value="Chromosome"/>
</dbReference>
<dbReference type="EMBL" id="CP096203">
    <property type="protein sequence ID" value="UPQ76543.1"/>
    <property type="molecule type" value="Genomic_DNA"/>
</dbReference>